<gene>
    <name evidence="13 14 15 16" type="primary">NUP50</name>
</gene>
<evidence type="ECO:0000256" key="3">
    <source>
        <dbReference type="ARBA" id="ARBA00022737"/>
    </source>
</evidence>
<feature type="compositionally biased region" description="Basic and acidic residues" evidence="10">
    <location>
        <begin position="1"/>
        <end position="16"/>
    </location>
</feature>
<feature type="region of interest" description="Disordered" evidence="10">
    <location>
        <begin position="1"/>
        <end position="24"/>
    </location>
</feature>
<feature type="compositionally biased region" description="Low complexity" evidence="10">
    <location>
        <begin position="130"/>
        <end position="155"/>
    </location>
</feature>
<feature type="domain" description="RanBD1" evidence="11">
    <location>
        <begin position="371"/>
        <end position="493"/>
    </location>
</feature>
<sequence length="496" mass="51601">MAKRIADRELNDRNWNDEDDVEEAGSFSVANEDVLKGRAIKKARRRVGGDTSESAKTTFKGFGGLVTSSASGFGSLSSGFGGFKPLAGLANGSTVASSALPTTPSMSAATKSGFHSSGGTQTKISPFSQASSNLNGESSALSSSSTQTALAQAAGKGSPKTGSSTADASQSTALAYSSHSDHSGSGSEKGTYNHQLRSLNYSVRDWIVKHVNGNPLCDLTPVFRDYERHLADIDQKYSGESGSDSDGAAKLSRNAESPKAAPLSFQGLQAANATAGSTTASNSRQSSAASFAISGKSAAPLAGSATFSFVKTSAKAPFGTASATGNPALPTFTFTNAGFGSSPAVPGFSFSASSVQKPLAQESEEQDGEDEEPPKPVVNEVKESDAFYSTKCKLFYKKGEEFKEKGVGMLHLKPMENKKTQLLIRADTSLGNILLNVLLQPSMVCTRTGKNVLLMCVPNPPVDEGSKDAVVPMLIRVKTGEDADELHRAIGDKKGS</sequence>
<dbReference type="CTD" id="10762"/>
<dbReference type="GO" id="GO:0051028">
    <property type="term" value="P:mRNA transport"/>
    <property type="evidence" value="ECO:0007669"/>
    <property type="project" value="UniProtKB-KW"/>
</dbReference>
<keyword evidence="12" id="KW-1185">Reference proteome</keyword>
<dbReference type="RefSeq" id="XP_032805113.1">
    <property type="nucleotide sequence ID" value="XM_032949222.1"/>
</dbReference>
<feature type="region of interest" description="Disordered" evidence="10">
    <location>
        <begin position="236"/>
        <end position="261"/>
    </location>
</feature>
<dbReference type="SMART" id="SM00160">
    <property type="entry name" value="RanBD"/>
    <property type="match status" value="1"/>
</dbReference>
<comment type="subcellular location">
    <subcellularLocation>
        <location evidence="1">Nucleus</location>
        <location evidence="1">Nuclear pore complex</location>
    </subcellularLocation>
</comment>
<dbReference type="InterPro" id="IPR045255">
    <property type="entry name" value="RanBP1-like"/>
</dbReference>
<dbReference type="RefSeq" id="XP_032805115.1">
    <property type="nucleotide sequence ID" value="XM_032949224.1"/>
</dbReference>
<evidence type="ECO:0000313" key="15">
    <source>
        <dbReference type="RefSeq" id="XP_032805114.1"/>
    </source>
</evidence>
<feature type="compositionally biased region" description="Polar residues" evidence="10">
    <location>
        <begin position="102"/>
        <end position="129"/>
    </location>
</feature>
<dbReference type="SUPFAM" id="SSF50729">
    <property type="entry name" value="PH domain-like"/>
    <property type="match status" value="1"/>
</dbReference>
<dbReference type="PANTHER" id="PTHR23138">
    <property type="entry name" value="RAN BINDING PROTEIN"/>
    <property type="match status" value="1"/>
</dbReference>
<keyword evidence="3" id="KW-0677">Repeat</keyword>
<dbReference type="Pfam" id="PF00638">
    <property type="entry name" value="Ran_BP1"/>
    <property type="match status" value="1"/>
</dbReference>
<dbReference type="AlphaFoldDB" id="A0AAJ7WPF8"/>
<keyword evidence="7" id="KW-0811">Translocation</keyword>
<feature type="compositionally biased region" description="Acidic residues" evidence="10">
    <location>
        <begin position="362"/>
        <end position="372"/>
    </location>
</feature>
<evidence type="ECO:0000313" key="16">
    <source>
        <dbReference type="RefSeq" id="XP_032805115.1"/>
    </source>
</evidence>
<evidence type="ECO:0000313" key="13">
    <source>
        <dbReference type="RefSeq" id="XP_032805112.1"/>
    </source>
</evidence>
<organism evidence="12 16">
    <name type="scientific">Petromyzon marinus</name>
    <name type="common">Sea lamprey</name>
    <dbReference type="NCBI Taxonomy" id="7757"/>
    <lineage>
        <taxon>Eukaryota</taxon>
        <taxon>Metazoa</taxon>
        <taxon>Chordata</taxon>
        <taxon>Craniata</taxon>
        <taxon>Vertebrata</taxon>
        <taxon>Cyclostomata</taxon>
        <taxon>Hyperoartia</taxon>
        <taxon>Petromyzontiformes</taxon>
        <taxon>Petromyzontidae</taxon>
        <taxon>Petromyzon</taxon>
    </lineage>
</organism>
<evidence type="ECO:0000256" key="1">
    <source>
        <dbReference type="ARBA" id="ARBA00004567"/>
    </source>
</evidence>
<accession>A0AAJ7WPF8</accession>
<dbReference type="CDD" id="cd13170">
    <property type="entry name" value="RanBD_NUP50"/>
    <property type="match status" value="1"/>
</dbReference>
<evidence type="ECO:0000256" key="10">
    <source>
        <dbReference type="SAM" id="MobiDB-lite"/>
    </source>
</evidence>
<evidence type="ECO:0000256" key="2">
    <source>
        <dbReference type="ARBA" id="ARBA00022448"/>
    </source>
</evidence>
<dbReference type="RefSeq" id="XP_032805114.1">
    <property type="nucleotide sequence ID" value="XM_032949223.1"/>
</dbReference>
<dbReference type="Proteomes" id="UP001318040">
    <property type="component" value="Chromosome 7"/>
</dbReference>
<feature type="region of interest" description="Disordered" evidence="10">
    <location>
        <begin position="356"/>
        <end position="379"/>
    </location>
</feature>
<keyword evidence="9" id="KW-0539">Nucleus</keyword>
<evidence type="ECO:0000256" key="6">
    <source>
        <dbReference type="ARBA" id="ARBA00022990"/>
    </source>
</evidence>
<dbReference type="GO" id="GO:0005643">
    <property type="term" value="C:nuclear pore"/>
    <property type="evidence" value="ECO:0007669"/>
    <property type="project" value="UniProtKB-SubCell"/>
</dbReference>
<dbReference type="GeneID" id="116940018"/>
<evidence type="ECO:0000256" key="7">
    <source>
        <dbReference type="ARBA" id="ARBA00023010"/>
    </source>
</evidence>
<keyword evidence="2" id="KW-0813">Transport</keyword>
<dbReference type="InterPro" id="IPR011993">
    <property type="entry name" value="PH-like_dom_sf"/>
</dbReference>
<evidence type="ECO:0000256" key="4">
    <source>
        <dbReference type="ARBA" id="ARBA00022816"/>
    </source>
</evidence>
<reference evidence="13 14" key="1">
    <citation type="submission" date="2025-04" db="UniProtKB">
        <authorList>
            <consortium name="RefSeq"/>
        </authorList>
    </citation>
    <scope>IDENTIFICATION</scope>
    <source>
        <tissue evidence="13 14">Sperm</tissue>
    </source>
</reference>
<name>A0AAJ7WPF8_PETMA</name>
<protein>
    <submittedName>
        <fullName evidence="13 14">Nuclear pore complex protein Nup50</fullName>
    </submittedName>
</protein>
<dbReference type="PANTHER" id="PTHR23138:SF141">
    <property type="entry name" value="NUCLEAR PORE COMPLEX PROTEIN NUP50"/>
    <property type="match status" value="1"/>
</dbReference>
<evidence type="ECO:0000259" key="11">
    <source>
        <dbReference type="SMART" id="SM00160"/>
    </source>
</evidence>
<dbReference type="KEGG" id="pmrn:116940018"/>
<evidence type="ECO:0000256" key="9">
    <source>
        <dbReference type="ARBA" id="ARBA00023242"/>
    </source>
</evidence>
<keyword evidence="8" id="KW-0906">Nuclear pore complex</keyword>
<keyword evidence="6" id="KW-0007">Acetylation</keyword>
<feature type="region of interest" description="Disordered" evidence="10">
    <location>
        <begin position="102"/>
        <end position="192"/>
    </location>
</feature>
<evidence type="ECO:0000313" key="12">
    <source>
        <dbReference type="Proteomes" id="UP001318040"/>
    </source>
</evidence>
<keyword evidence="4" id="KW-0509">mRNA transport</keyword>
<proteinExistence type="predicted"/>
<evidence type="ECO:0000313" key="14">
    <source>
        <dbReference type="RefSeq" id="XP_032805113.1"/>
    </source>
</evidence>
<evidence type="ECO:0000256" key="8">
    <source>
        <dbReference type="ARBA" id="ARBA00023132"/>
    </source>
</evidence>
<dbReference type="RefSeq" id="XP_032805112.1">
    <property type="nucleotide sequence ID" value="XM_032949221.1"/>
</dbReference>
<dbReference type="Gene3D" id="2.30.29.30">
    <property type="entry name" value="Pleckstrin-homology domain (PH domain)/Phosphotyrosine-binding domain (PTB)"/>
    <property type="match status" value="1"/>
</dbReference>
<dbReference type="InterPro" id="IPR000156">
    <property type="entry name" value="Ran_bind_dom"/>
</dbReference>
<dbReference type="Pfam" id="PF08911">
    <property type="entry name" value="NUP50"/>
    <property type="match status" value="1"/>
</dbReference>
<keyword evidence="5" id="KW-0653">Protein transport</keyword>
<dbReference type="InterPro" id="IPR015007">
    <property type="entry name" value="NUP2/50/61"/>
</dbReference>
<feature type="compositionally biased region" description="Polar residues" evidence="10">
    <location>
        <begin position="160"/>
        <end position="175"/>
    </location>
</feature>
<evidence type="ECO:0000256" key="5">
    <source>
        <dbReference type="ARBA" id="ARBA00022927"/>
    </source>
</evidence>
<dbReference type="GO" id="GO:0006606">
    <property type="term" value="P:protein import into nucleus"/>
    <property type="evidence" value="ECO:0007669"/>
    <property type="project" value="TreeGrafter"/>
</dbReference>